<dbReference type="PANTHER" id="PTHR24045">
    <property type="match status" value="1"/>
</dbReference>
<dbReference type="PANTHER" id="PTHR24045:SF0">
    <property type="entry name" value="N-ACETYLGLUCOSAMINE-1-PHOSPHOTRANSFERASE SUBUNITS ALPHA_BETA"/>
    <property type="match status" value="1"/>
</dbReference>
<feature type="transmembrane region" description="Helical" evidence="11">
    <location>
        <begin position="21"/>
        <end position="41"/>
    </location>
</feature>
<dbReference type="Pfam" id="PF17101">
    <property type="entry name" value="Stealth_CR1"/>
    <property type="match status" value="1"/>
</dbReference>
<keyword evidence="8" id="KW-0325">Glycoprotein</keyword>
<dbReference type="CDD" id="cd21600">
    <property type="entry name" value="RRM2_GNPTAB"/>
    <property type="match status" value="1"/>
</dbReference>
<name>A0ABD3TXE4_SINWO</name>
<comment type="caution">
    <text evidence="13">The sequence shown here is derived from an EMBL/GenBank/DDBJ whole genome shotgun (WGS) entry which is preliminary data.</text>
</comment>
<keyword evidence="4" id="KW-0677">Repeat</keyword>
<evidence type="ECO:0000256" key="8">
    <source>
        <dbReference type="ARBA" id="ARBA00023180"/>
    </source>
</evidence>
<feature type="domain" description="LNR" evidence="12">
    <location>
        <begin position="426"/>
        <end position="470"/>
    </location>
</feature>
<dbReference type="InterPro" id="IPR031357">
    <property type="entry name" value="Stealth_CR3"/>
</dbReference>
<evidence type="ECO:0000256" key="11">
    <source>
        <dbReference type="SAM" id="Phobius"/>
    </source>
</evidence>
<dbReference type="AlphaFoldDB" id="A0ABD3TXE4"/>
<dbReference type="SUPFAM" id="SSF90193">
    <property type="entry name" value="Notch domain"/>
    <property type="match status" value="1"/>
</dbReference>
<keyword evidence="14" id="KW-1185">Reference proteome</keyword>
<dbReference type="Pfam" id="PF17102">
    <property type="entry name" value="Stealth_CR3"/>
    <property type="match status" value="1"/>
</dbReference>
<gene>
    <name evidence="13" type="ORF">ACJMK2_019923</name>
</gene>
<dbReference type="GO" id="GO:0016740">
    <property type="term" value="F:transferase activity"/>
    <property type="evidence" value="ECO:0007669"/>
    <property type="project" value="UniProtKB-KW"/>
</dbReference>
<organism evidence="13 14">
    <name type="scientific">Sinanodonta woodiana</name>
    <name type="common">Chinese pond mussel</name>
    <name type="synonym">Anodonta woodiana</name>
    <dbReference type="NCBI Taxonomy" id="1069815"/>
    <lineage>
        <taxon>Eukaryota</taxon>
        <taxon>Metazoa</taxon>
        <taxon>Spiralia</taxon>
        <taxon>Lophotrochozoa</taxon>
        <taxon>Mollusca</taxon>
        <taxon>Bivalvia</taxon>
        <taxon>Autobranchia</taxon>
        <taxon>Heteroconchia</taxon>
        <taxon>Palaeoheterodonta</taxon>
        <taxon>Unionida</taxon>
        <taxon>Unionoidea</taxon>
        <taxon>Unionidae</taxon>
        <taxon>Unioninae</taxon>
        <taxon>Sinanodonta</taxon>
    </lineage>
</organism>
<sequence length="1159" mass="132679">MEGNLRKIIQKRVYDVISHKYGVLIIICGVVAVTVSCIHFGEAMVEWSTEKYAAVFNSFSDNIVGRSFRERLCLPVPIDVVYTWVNGSDPEMLIQLKRVKMEMEEELNTSRIHRNSNGETVCVFSNCLVTNIVLVDPMLPGNMTLSDLATHMPVFSDAKKIFKVATPYSITNMTAVAFSNETYVEAVLNSTVWIAGMKRTLRRGYITSDWTIQNSMMLPDLILMSGFPYNLTGDELKAKLPEKHRKGIEAVQVFSEKGVAVVLVPNREDFLYILDHTNFTIDGKEPTLNAANLVWDLRDFSRDEDISASRFEDNDELRYSLRSIEKNAPWVRHIYIVTNGQIPNWLNLENPRVTIVTHEEIFVNKSHLPTFSSPAIEGHIHQIPGLSDKFIYMNDDVMFGREVWPDDFFSYSTGQKVYLTWPVPNCQEGCPSTWIRDGYCDKACNNSECEWDGGDCNGTSAQHGAGPWHGVGGWRSDQAGYCNPGCANNWMSDRYCDTSCNVRQCGFDAGDCGVTNFNQLYQIELFENQTSYTLPKGETVGFFNLTNFMTTFGAIDSAEQEENKVIRAVAIAKKFKVMTFVIHSGNNETKIYFHLNGKEENVTKLKKHMNFTLTVDTSVKLEPIDYSHGKADNDSKSTAINKTSAGNITEAYDLNIVKLEDISSEITDLGYQQSLQLLWIKFLNSPKEDHVNASSLLKPPASYRLSPSRVAKDGKGKTGHLFQRVGGVLNNTGGFRRNQNITNSNSNASHRHLLAINEEYDSFDDGVNDLPNSMFHMNMRNREPGAFPWEKGMFSELQKKKETFDQQESYVVGSHQGRHLLDTFGDSLRHVNRLYNKAFGYHARKVPAHMPHMIDKNIMAEMLERFPEEWAATSSHKVRSSTDMQYAFSYFYYMMGVREEVTVEMFFDEIDTDRSSILSDREIRTLATRLFDLPLDLQTLTKIEHVFINCSRHLPEELIHQPGVLEQEVYYEKDMPQVTRNLFIHCDQTVQIVRSNFKAQQKYKYTELDDAEVTFKMIKTNISSVVGQLDDVRKHPKKFICLNDNIDHGHEQAKTVKAILQDFYESLFPRPSQFELPRDYRNRFLHVNELREWRKYRDWLKFWTQVALTMLVLFTIASFFADKIEAAQRRLGRRQISPASNSDPSESSSTSHKMSLETV</sequence>
<evidence type="ECO:0000256" key="2">
    <source>
        <dbReference type="ARBA" id="ARBA00022679"/>
    </source>
</evidence>
<dbReference type="GO" id="GO:0012505">
    <property type="term" value="C:endomembrane system"/>
    <property type="evidence" value="ECO:0007669"/>
    <property type="project" value="UniProtKB-SubCell"/>
</dbReference>
<reference evidence="13 14" key="1">
    <citation type="submission" date="2024-11" db="EMBL/GenBank/DDBJ databases">
        <title>Chromosome-level genome assembly of the freshwater bivalve Anodonta woodiana.</title>
        <authorList>
            <person name="Chen X."/>
        </authorList>
    </citation>
    <scope>NUCLEOTIDE SEQUENCE [LARGE SCALE GENOMIC DNA]</scope>
    <source>
        <strain evidence="13">MN2024</strain>
        <tissue evidence="13">Gills</tissue>
    </source>
</reference>
<keyword evidence="3 11" id="KW-0812">Transmembrane</keyword>
<accession>A0ABD3TXE4</accession>
<dbReference type="EMBL" id="JBJQND010000017">
    <property type="protein sequence ID" value="KAL3841824.1"/>
    <property type="molecule type" value="Genomic_DNA"/>
</dbReference>
<dbReference type="InterPro" id="IPR000800">
    <property type="entry name" value="Notch_dom"/>
</dbReference>
<dbReference type="Proteomes" id="UP001634394">
    <property type="component" value="Unassembled WGS sequence"/>
</dbReference>
<keyword evidence="6 11" id="KW-0472">Membrane</keyword>
<keyword evidence="5 11" id="KW-1133">Transmembrane helix</keyword>
<dbReference type="Pfam" id="PF18440">
    <property type="entry name" value="GlcNAc-1_reg"/>
    <property type="match status" value="1"/>
</dbReference>
<comment type="similarity">
    <text evidence="1">Belongs to the stealth family.</text>
</comment>
<feature type="compositionally biased region" description="Low complexity" evidence="10">
    <location>
        <begin position="1137"/>
        <end position="1151"/>
    </location>
</feature>
<dbReference type="Pfam" id="PF11380">
    <property type="entry name" value="Stealth_CR2"/>
    <property type="match status" value="1"/>
</dbReference>
<protein>
    <recommendedName>
        <fullName evidence="12">LNR domain-containing protein</fullName>
    </recommendedName>
</protein>
<feature type="transmembrane region" description="Helical" evidence="11">
    <location>
        <begin position="1102"/>
        <end position="1121"/>
    </location>
</feature>
<feature type="region of interest" description="Disordered" evidence="10">
    <location>
        <begin position="1135"/>
        <end position="1159"/>
    </location>
</feature>
<keyword evidence="2" id="KW-0808">Transferase</keyword>
<dbReference type="InterPro" id="IPR035993">
    <property type="entry name" value="Notch-like_dom_sf"/>
</dbReference>
<dbReference type="Pfam" id="PF17103">
    <property type="entry name" value="Stealth_CR4"/>
    <property type="match status" value="1"/>
</dbReference>
<dbReference type="Pfam" id="PF00066">
    <property type="entry name" value="Notch"/>
    <property type="match status" value="2"/>
</dbReference>
<evidence type="ECO:0000256" key="10">
    <source>
        <dbReference type="SAM" id="MobiDB-lite"/>
    </source>
</evidence>
<evidence type="ECO:0000256" key="1">
    <source>
        <dbReference type="ARBA" id="ARBA00007583"/>
    </source>
</evidence>
<dbReference type="InterPro" id="IPR031356">
    <property type="entry name" value="Stealth_CR4"/>
</dbReference>
<dbReference type="InterPro" id="IPR047141">
    <property type="entry name" value="Stealth"/>
</dbReference>
<evidence type="ECO:0000256" key="5">
    <source>
        <dbReference type="ARBA" id="ARBA00022989"/>
    </source>
</evidence>
<evidence type="ECO:0000256" key="3">
    <source>
        <dbReference type="ARBA" id="ARBA00022692"/>
    </source>
</evidence>
<evidence type="ECO:0000313" key="14">
    <source>
        <dbReference type="Proteomes" id="UP001634394"/>
    </source>
</evidence>
<evidence type="ECO:0000259" key="12">
    <source>
        <dbReference type="PROSITE" id="PS50258"/>
    </source>
</evidence>
<dbReference type="SMART" id="SM00004">
    <property type="entry name" value="NL"/>
    <property type="match status" value="1"/>
</dbReference>
<keyword evidence="7" id="KW-1015">Disulfide bond</keyword>
<proteinExistence type="inferred from homology"/>
<dbReference type="InterPro" id="IPR031358">
    <property type="entry name" value="Stealth_CR1"/>
</dbReference>
<comment type="subcellular location">
    <subcellularLocation>
        <location evidence="9">Endomembrane system</location>
        <topology evidence="9">Single-pass type I membrane protein</topology>
    </subcellularLocation>
</comment>
<evidence type="ECO:0000313" key="13">
    <source>
        <dbReference type="EMBL" id="KAL3841824.1"/>
    </source>
</evidence>
<dbReference type="InterPro" id="IPR021520">
    <property type="entry name" value="Stealth_CR2"/>
</dbReference>
<evidence type="ECO:0000256" key="6">
    <source>
        <dbReference type="ARBA" id="ARBA00023136"/>
    </source>
</evidence>
<evidence type="ECO:0000256" key="7">
    <source>
        <dbReference type="ARBA" id="ARBA00023157"/>
    </source>
</evidence>
<evidence type="ECO:0000256" key="4">
    <source>
        <dbReference type="ARBA" id="ARBA00022737"/>
    </source>
</evidence>
<evidence type="ECO:0000256" key="9">
    <source>
        <dbReference type="ARBA" id="ARBA00046288"/>
    </source>
</evidence>
<dbReference type="InterPro" id="IPR041536">
    <property type="entry name" value="GNPTAB_reg"/>
</dbReference>
<dbReference type="PROSITE" id="PS50258">
    <property type="entry name" value="LNR"/>
    <property type="match status" value="1"/>
</dbReference>
<dbReference type="Gene3D" id="3.30.300.320">
    <property type="match status" value="1"/>
</dbReference>